<organism evidence="2 3">
    <name type="scientific">Pristionchus fissidentatus</name>
    <dbReference type="NCBI Taxonomy" id="1538716"/>
    <lineage>
        <taxon>Eukaryota</taxon>
        <taxon>Metazoa</taxon>
        <taxon>Ecdysozoa</taxon>
        <taxon>Nematoda</taxon>
        <taxon>Chromadorea</taxon>
        <taxon>Rhabditida</taxon>
        <taxon>Rhabditina</taxon>
        <taxon>Diplogasteromorpha</taxon>
        <taxon>Diplogasteroidea</taxon>
        <taxon>Neodiplogasteridae</taxon>
        <taxon>Pristionchus</taxon>
    </lineage>
</organism>
<feature type="domain" description="START" evidence="1">
    <location>
        <begin position="96"/>
        <end position="241"/>
    </location>
</feature>
<proteinExistence type="predicted"/>
<keyword evidence="3" id="KW-1185">Reference proteome</keyword>
<evidence type="ECO:0000259" key="1">
    <source>
        <dbReference type="PROSITE" id="PS50848"/>
    </source>
</evidence>
<dbReference type="GO" id="GO:0031902">
    <property type="term" value="C:late endosome membrane"/>
    <property type="evidence" value="ECO:0007669"/>
    <property type="project" value="TreeGrafter"/>
</dbReference>
<dbReference type="GO" id="GO:0008289">
    <property type="term" value="F:lipid binding"/>
    <property type="evidence" value="ECO:0007669"/>
    <property type="project" value="InterPro"/>
</dbReference>
<dbReference type="SMART" id="SM00234">
    <property type="entry name" value="START"/>
    <property type="match status" value="1"/>
</dbReference>
<dbReference type="PANTHER" id="PTHR46121:SF3">
    <property type="entry name" value="STEROIDOGENIC ACUTE REGULATORY-LIKE PROTEIN 1"/>
    <property type="match status" value="1"/>
</dbReference>
<protein>
    <recommendedName>
        <fullName evidence="1">START domain-containing protein</fullName>
    </recommendedName>
</protein>
<dbReference type="InterPro" id="IPR023393">
    <property type="entry name" value="START-like_dom_sf"/>
</dbReference>
<dbReference type="CDD" id="cd00177">
    <property type="entry name" value="START"/>
    <property type="match status" value="1"/>
</dbReference>
<evidence type="ECO:0000313" key="3">
    <source>
        <dbReference type="Proteomes" id="UP001432322"/>
    </source>
</evidence>
<dbReference type="InterPro" id="IPR051869">
    <property type="entry name" value="STARD3"/>
</dbReference>
<dbReference type="PRINTS" id="PR00978">
    <property type="entry name" value="STARPROTEIN"/>
</dbReference>
<dbReference type="GO" id="GO:0005789">
    <property type="term" value="C:endoplasmic reticulum membrane"/>
    <property type="evidence" value="ECO:0007669"/>
    <property type="project" value="TreeGrafter"/>
</dbReference>
<feature type="non-terminal residue" evidence="2">
    <location>
        <position position="1"/>
    </location>
</feature>
<name>A0AAV5W6T0_9BILA</name>
<dbReference type="EMBL" id="BTSY01000005">
    <property type="protein sequence ID" value="GMT27243.1"/>
    <property type="molecule type" value="Genomic_DNA"/>
</dbReference>
<dbReference type="PANTHER" id="PTHR46121">
    <property type="entry name" value="STEROIDOGENIC ACUTE REGULATORY PROTEIN-LIKE"/>
    <property type="match status" value="1"/>
</dbReference>
<sequence length="248" mass="28010">RQSINNCSGAMVKSINVAGLEEQLPADAAQYEGAFTTAGDVMKHAVELVSAADFESKASWKLDCQSDDVTVHYKDLPDGRYFAGRCKVRIAAKDLVMQFWNHLDQDHEWNDNIKSAKKIRPITDNTDIVTYCSNDVMIIKSREFVAARALRHHNNAWLLAGRSIDLKEMPETKGNVRAYLHLGLGRAVPDPEDPEHSCIYDYVVCMDLKGMMFKSAVNQVLGRATLKDIENVRNHFNNVLRKQLYPNL</sequence>
<dbReference type="Pfam" id="PF01852">
    <property type="entry name" value="START"/>
    <property type="match status" value="1"/>
</dbReference>
<accession>A0AAV5W6T0</accession>
<reference evidence="2" key="1">
    <citation type="submission" date="2023-10" db="EMBL/GenBank/DDBJ databases">
        <title>Genome assembly of Pristionchus species.</title>
        <authorList>
            <person name="Yoshida K."/>
            <person name="Sommer R.J."/>
        </authorList>
    </citation>
    <scope>NUCLEOTIDE SEQUENCE</scope>
    <source>
        <strain evidence="2">RS5133</strain>
    </source>
</reference>
<dbReference type="GO" id="GO:0140284">
    <property type="term" value="C:endoplasmic reticulum-endosome membrane contact site"/>
    <property type="evidence" value="ECO:0007669"/>
    <property type="project" value="TreeGrafter"/>
</dbReference>
<dbReference type="InterPro" id="IPR000799">
    <property type="entry name" value="StAR-like"/>
</dbReference>
<dbReference type="GO" id="GO:0099044">
    <property type="term" value="P:vesicle tethering to endoplasmic reticulum"/>
    <property type="evidence" value="ECO:0007669"/>
    <property type="project" value="TreeGrafter"/>
</dbReference>
<dbReference type="InterPro" id="IPR002913">
    <property type="entry name" value="START_lipid-bd_dom"/>
</dbReference>
<dbReference type="PROSITE" id="PS50848">
    <property type="entry name" value="START"/>
    <property type="match status" value="1"/>
</dbReference>
<dbReference type="Gene3D" id="3.30.530.20">
    <property type="match status" value="1"/>
</dbReference>
<dbReference type="AlphaFoldDB" id="A0AAV5W6T0"/>
<dbReference type="GO" id="GO:0005765">
    <property type="term" value="C:lysosomal membrane"/>
    <property type="evidence" value="ECO:0007669"/>
    <property type="project" value="TreeGrafter"/>
</dbReference>
<evidence type="ECO:0000313" key="2">
    <source>
        <dbReference type="EMBL" id="GMT27243.1"/>
    </source>
</evidence>
<gene>
    <name evidence="2" type="ORF">PFISCL1PPCAC_18540</name>
</gene>
<dbReference type="Proteomes" id="UP001432322">
    <property type="component" value="Unassembled WGS sequence"/>
</dbReference>
<comment type="caution">
    <text evidence="2">The sequence shown here is derived from an EMBL/GenBank/DDBJ whole genome shotgun (WGS) entry which is preliminary data.</text>
</comment>
<dbReference type="SUPFAM" id="SSF55961">
    <property type="entry name" value="Bet v1-like"/>
    <property type="match status" value="1"/>
</dbReference>